<reference evidence="1 2" key="1">
    <citation type="submission" date="2018-12" db="EMBL/GenBank/DDBJ databases">
        <title>A novel vanA-carrying plasmid in a clinical isolate of Enterococcus avium.</title>
        <authorList>
            <person name="Bernasconi O.J."/>
            <person name="Luzzaro F."/>
            <person name="Endimiani A."/>
        </authorList>
    </citation>
    <scope>NUCLEOTIDE SEQUENCE [LARGE SCALE GENOMIC DNA]</scope>
    <source>
        <strain evidence="1 2">LC0559/18</strain>
    </source>
</reference>
<evidence type="ECO:0000313" key="2">
    <source>
        <dbReference type="Proteomes" id="UP000288388"/>
    </source>
</evidence>
<accession>A0A2N8PRX6</accession>
<dbReference type="AlphaFoldDB" id="A0A2N8PRX6"/>
<dbReference type="RefSeq" id="WP_102872867.1">
    <property type="nucleotide sequence ID" value="NZ_JAYEYR010000009.1"/>
</dbReference>
<sequence length="322" mass="36731">MNNILLKTIIWLRHFLLGSFSNHKNVWQAFPDFFNARKELSFPVPGLKKVHTLNWRNEKDHCTAMTPQGLTLTEDYLLISAYCHDHQHNSVIYVLDRITGVRLKTVILPDLPHAGGLAYDPLHRKIWISNTLDNHAAVAAIHLSDIEKYTKDPIMIAYQQKIALKELPRASALTYDQGYLYVALFSLNEPGKFCCYPIDEYGNLEMMAGESVVKSPYDTLMIPKKIQGLTIYKNLLLLSQSWGTQPGKIFVFDIQETADFSNLDEALKIIDTPPYLEQIHVENGQLFALFESGAAAYRQKTPYVMKDVLQVDLMKLLGKNML</sequence>
<name>A0A2N8PRX6_ENTAV</name>
<evidence type="ECO:0000313" key="1">
    <source>
        <dbReference type="EMBL" id="RVU92959.1"/>
    </source>
</evidence>
<organism evidence="1 2">
    <name type="scientific">Enterococcus avium</name>
    <name type="common">Streptococcus avium</name>
    <dbReference type="NCBI Taxonomy" id="33945"/>
    <lineage>
        <taxon>Bacteria</taxon>
        <taxon>Bacillati</taxon>
        <taxon>Bacillota</taxon>
        <taxon>Bacilli</taxon>
        <taxon>Lactobacillales</taxon>
        <taxon>Enterococcaceae</taxon>
        <taxon>Enterococcus</taxon>
    </lineage>
</organism>
<comment type="caution">
    <text evidence="1">The sequence shown here is derived from an EMBL/GenBank/DDBJ whole genome shotgun (WGS) entry which is preliminary data.</text>
</comment>
<dbReference type="EMBL" id="RYZS01000002">
    <property type="protein sequence ID" value="RVU92959.1"/>
    <property type="molecule type" value="Genomic_DNA"/>
</dbReference>
<protein>
    <submittedName>
        <fullName evidence="1">Uncharacterized protein</fullName>
    </submittedName>
</protein>
<gene>
    <name evidence="1" type="ORF">EK398_21065</name>
</gene>
<dbReference type="SUPFAM" id="SSF63825">
    <property type="entry name" value="YWTD domain"/>
    <property type="match status" value="1"/>
</dbReference>
<proteinExistence type="predicted"/>
<dbReference type="Proteomes" id="UP000288388">
    <property type="component" value="Unassembled WGS sequence"/>
</dbReference>